<dbReference type="EMBL" id="UINC01132700">
    <property type="protein sequence ID" value="SVD15173.1"/>
    <property type="molecule type" value="Genomic_DNA"/>
</dbReference>
<dbReference type="PANTHER" id="PTHR40572">
    <property type="entry name" value="PROTEIN BAX"/>
    <property type="match status" value="1"/>
</dbReference>
<dbReference type="InterPro" id="IPR002901">
    <property type="entry name" value="MGlyc_endo_b_GlcNAc-like_dom"/>
</dbReference>
<evidence type="ECO:0000259" key="1">
    <source>
        <dbReference type="Pfam" id="PF01832"/>
    </source>
</evidence>
<organism evidence="2">
    <name type="scientific">marine metagenome</name>
    <dbReference type="NCBI Taxonomy" id="408172"/>
    <lineage>
        <taxon>unclassified sequences</taxon>
        <taxon>metagenomes</taxon>
        <taxon>ecological metagenomes</taxon>
    </lineage>
</organism>
<sequence length="135" mass="15615">YINFTTERQDRIPTSIIIAMAGVESAWGKSRFAVDGNNLFGIRTWDLNLPHLKPKDIPDAKFGVKMYETKCDSVKDMINILNNHPAYEDFRIERAKQLKNNKWHYQKLLAGIKAWSTNVKYPAMIYATIVDKQLP</sequence>
<evidence type="ECO:0000313" key="2">
    <source>
        <dbReference type="EMBL" id="SVD15173.1"/>
    </source>
</evidence>
<accession>A0A382SZM0</accession>
<gene>
    <name evidence="2" type="ORF">METZ01_LOCUS368027</name>
</gene>
<dbReference type="GO" id="GO:0004040">
    <property type="term" value="F:amidase activity"/>
    <property type="evidence" value="ECO:0007669"/>
    <property type="project" value="InterPro"/>
</dbReference>
<protein>
    <recommendedName>
        <fullName evidence="1">Mannosyl-glycoprotein endo-beta-N-acetylglucosamidase-like domain-containing protein</fullName>
    </recommendedName>
</protein>
<proteinExistence type="predicted"/>
<dbReference type="PANTHER" id="PTHR40572:SF1">
    <property type="entry name" value="PROTEIN BAX"/>
    <property type="match status" value="1"/>
</dbReference>
<dbReference type="InterPro" id="IPR053195">
    <property type="entry name" value="Bax-like"/>
</dbReference>
<name>A0A382SZM0_9ZZZZ</name>
<dbReference type="AlphaFoldDB" id="A0A382SZM0"/>
<feature type="non-terminal residue" evidence="2">
    <location>
        <position position="1"/>
    </location>
</feature>
<feature type="domain" description="Mannosyl-glycoprotein endo-beta-N-acetylglucosamidase-like" evidence="1">
    <location>
        <begin position="7"/>
        <end position="130"/>
    </location>
</feature>
<reference evidence="2" key="1">
    <citation type="submission" date="2018-05" db="EMBL/GenBank/DDBJ databases">
        <authorList>
            <person name="Lanie J.A."/>
            <person name="Ng W.-L."/>
            <person name="Kazmierczak K.M."/>
            <person name="Andrzejewski T.M."/>
            <person name="Davidsen T.M."/>
            <person name="Wayne K.J."/>
            <person name="Tettelin H."/>
            <person name="Glass J.I."/>
            <person name="Rusch D."/>
            <person name="Podicherti R."/>
            <person name="Tsui H.-C.T."/>
            <person name="Winkler M.E."/>
        </authorList>
    </citation>
    <scope>NUCLEOTIDE SEQUENCE</scope>
</reference>
<dbReference type="Gene3D" id="1.10.530.10">
    <property type="match status" value="1"/>
</dbReference>
<dbReference type="Pfam" id="PF01832">
    <property type="entry name" value="Glucosaminidase"/>
    <property type="match status" value="1"/>
</dbReference>